<keyword evidence="5 6" id="KW-0067">ATP-binding</keyword>
<dbReference type="InterPro" id="IPR000719">
    <property type="entry name" value="Prot_kinase_dom"/>
</dbReference>
<accession>A0A1G4I148</accession>
<dbReference type="RefSeq" id="XP_067077040.1">
    <property type="nucleotide sequence ID" value="XM_067220939.1"/>
</dbReference>
<sequence length="729" mass="80592">MSQRFGPYRVGETIGRGTFAKVKIAVHELTDTKVALKIIPRKVMDDSKSSTKLTREIGILRTLQHPNIMKLYQVVQTKQDIVLILEYVSGGELFDYICQRGPLAEDVVRHIFQQIAAGVAYCHRYRVIHRDLKPENILLEKNTNTVKIADFGLSSYTHDGRFLETSCGTPNYASPQVVSGEMYAGPDTDVWSCGVILYTMLVGALPFEDTNVAALFQKIKRAEYLVPESVSPQAHDLLRRMLVVNPLERATMEQVIQHPWVRPHYPPCLLSLHYDAILHSMRFGKSLELCGEELDEKVVEDVAELFEVPTSEVAAAISKYDNSMSGLFTSNTGTDGEAATRYPAQSFYESYANAVDVKHWPSPLVISHAEKALRDKENNMYVSYLILLQRKQQETPLQALPSSDLTTDAVGSFFMSMGVNQGYGSLTANSLQPMSLFGISLPQSLAPQSNGDALQLMQKQGNVTFCGSLPAHVQAEKLELVEIDAYMESYNKVVEPFIPLYSSTSKRTLLGKLFRVTEIPVSVNSDLSSLRGSFASTVDEELGGSLIRSMVGSRSAPASSHRDPNRLLRPLSSTKKQKISKTTAEKSRAKRVDTAGSAAGKSSEVLQCNVVAKPGFNGYMHNGVRFVNIDAAATLRCVYSSLKAEGLLWKQIRPFYLAAVMHPCVKLQVRIFRIQANDQVVDVRVSSQSGMMGCVTAAKLIDRLWSKAAALTPVKVEEGPRLGKFTVCT</sequence>
<evidence type="ECO:0000256" key="7">
    <source>
        <dbReference type="SAM" id="MobiDB-lite"/>
    </source>
</evidence>
<dbReference type="PANTHER" id="PTHR24346">
    <property type="entry name" value="MAP/MICROTUBULE AFFINITY-REGULATING KINASE"/>
    <property type="match status" value="1"/>
</dbReference>
<feature type="binding site" evidence="6">
    <location>
        <position position="42"/>
    </location>
    <ligand>
        <name>ATP</name>
        <dbReference type="ChEBI" id="CHEBI:30616"/>
    </ligand>
</feature>
<dbReference type="PROSITE" id="PS50011">
    <property type="entry name" value="PROTEIN_KINASE_DOM"/>
    <property type="match status" value="1"/>
</dbReference>
<dbReference type="PROSITE" id="PS00107">
    <property type="entry name" value="PROTEIN_KINASE_ATP"/>
    <property type="match status" value="1"/>
</dbReference>
<organism evidence="9 10">
    <name type="scientific">Trypanosoma equiperdum</name>
    <dbReference type="NCBI Taxonomy" id="5694"/>
    <lineage>
        <taxon>Eukaryota</taxon>
        <taxon>Discoba</taxon>
        <taxon>Euglenozoa</taxon>
        <taxon>Kinetoplastea</taxon>
        <taxon>Metakinetoplastina</taxon>
        <taxon>Trypanosomatida</taxon>
        <taxon>Trypanosomatidae</taxon>
        <taxon>Trypanosoma</taxon>
    </lineage>
</organism>
<dbReference type="GO" id="GO:0035556">
    <property type="term" value="P:intracellular signal transduction"/>
    <property type="evidence" value="ECO:0007669"/>
    <property type="project" value="TreeGrafter"/>
</dbReference>
<dbReference type="SMART" id="SM00220">
    <property type="entry name" value="S_TKc"/>
    <property type="match status" value="1"/>
</dbReference>
<dbReference type="Gene3D" id="1.10.510.10">
    <property type="entry name" value="Transferase(Phosphotransferase) domain 1"/>
    <property type="match status" value="1"/>
</dbReference>
<dbReference type="VEuPathDB" id="TriTrypDB:TEOVI_000017600"/>
<dbReference type="PROSITE" id="PS00108">
    <property type="entry name" value="PROTEIN_KINASE_ST"/>
    <property type="match status" value="1"/>
</dbReference>
<evidence type="ECO:0000256" key="1">
    <source>
        <dbReference type="ARBA" id="ARBA00022527"/>
    </source>
</evidence>
<comment type="caution">
    <text evidence="9">The sequence shown here is derived from an EMBL/GenBank/DDBJ whole genome shotgun (WGS) entry which is preliminary data.</text>
</comment>
<dbReference type="InterPro" id="IPR011009">
    <property type="entry name" value="Kinase-like_dom_sf"/>
</dbReference>
<dbReference type="SUPFAM" id="SSF56112">
    <property type="entry name" value="Protein kinase-like (PK-like)"/>
    <property type="match status" value="1"/>
</dbReference>
<evidence type="ECO:0000256" key="2">
    <source>
        <dbReference type="ARBA" id="ARBA00022679"/>
    </source>
</evidence>
<proteinExistence type="predicted"/>
<name>A0A1G4I148_TRYEQ</name>
<dbReference type="GO" id="GO:0005737">
    <property type="term" value="C:cytoplasm"/>
    <property type="evidence" value="ECO:0007669"/>
    <property type="project" value="TreeGrafter"/>
</dbReference>
<dbReference type="Pfam" id="PF00069">
    <property type="entry name" value="Pkinase"/>
    <property type="match status" value="1"/>
</dbReference>
<evidence type="ECO:0000259" key="8">
    <source>
        <dbReference type="PROSITE" id="PS50011"/>
    </source>
</evidence>
<dbReference type="GO" id="GO:0004674">
    <property type="term" value="F:protein serine/threonine kinase activity"/>
    <property type="evidence" value="ECO:0007669"/>
    <property type="project" value="UniProtKB-KW"/>
</dbReference>
<keyword evidence="2" id="KW-0808">Transferase</keyword>
<protein>
    <submittedName>
        <fullName evidence="9">Protein kinase, putative</fullName>
    </submittedName>
</protein>
<dbReference type="FunFam" id="1.10.510.10:FF:000571">
    <property type="entry name" value="Maternal embryonic leucine zipper kinase"/>
    <property type="match status" value="1"/>
</dbReference>
<dbReference type="GO" id="GO:0005524">
    <property type="term" value="F:ATP binding"/>
    <property type="evidence" value="ECO:0007669"/>
    <property type="project" value="UniProtKB-UniRule"/>
</dbReference>
<dbReference type="PANTHER" id="PTHR24346:SF110">
    <property type="entry name" value="NON-SPECIFIC SERINE_THREONINE PROTEIN KINASE"/>
    <property type="match status" value="1"/>
</dbReference>
<dbReference type="Proteomes" id="UP000195570">
    <property type="component" value="Unassembled WGS sequence"/>
</dbReference>
<keyword evidence="4 9" id="KW-0418">Kinase</keyword>
<keyword evidence="3 6" id="KW-0547">Nucleotide-binding</keyword>
<dbReference type="GeneID" id="92374116"/>
<evidence type="ECO:0000313" key="9">
    <source>
        <dbReference type="EMBL" id="SCU65433.1"/>
    </source>
</evidence>
<evidence type="ECO:0000256" key="6">
    <source>
        <dbReference type="PROSITE-ProRule" id="PRU10141"/>
    </source>
</evidence>
<dbReference type="SUPFAM" id="SSF103243">
    <property type="entry name" value="KA1-like"/>
    <property type="match status" value="1"/>
</dbReference>
<dbReference type="AlphaFoldDB" id="A0A1G4I148"/>
<keyword evidence="1" id="KW-0723">Serine/threonine-protein kinase</keyword>
<evidence type="ECO:0000256" key="4">
    <source>
        <dbReference type="ARBA" id="ARBA00022777"/>
    </source>
</evidence>
<dbReference type="InterPro" id="IPR028375">
    <property type="entry name" value="KA1/Ssp2_C"/>
</dbReference>
<evidence type="ECO:0000256" key="5">
    <source>
        <dbReference type="ARBA" id="ARBA00022840"/>
    </source>
</evidence>
<dbReference type="InterPro" id="IPR008271">
    <property type="entry name" value="Ser/Thr_kinase_AS"/>
</dbReference>
<keyword evidence="10" id="KW-1185">Reference proteome</keyword>
<evidence type="ECO:0000313" key="10">
    <source>
        <dbReference type="Proteomes" id="UP000195570"/>
    </source>
</evidence>
<feature type="compositionally biased region" description="Basic and acidic residues" evidence="7">
    <location>
        <begin position="583"/>
        <end position="593"/>
    </location>
</feature>
<dbReference type="FunFam" id="3.30.200.20:FF:000003">
    <property type="entry name" value="Non-specific serine/threonine protein kinase"/>
    <property type="match status" value="1"/>
</dbReference>
<evidence type="ECO:0000256" key="3">
    <source>
        <dbReference type="ARBA" id="ARBA00022741"/>
    </source>
</evidence>
<gene>
    <name evidence="9" type="ORF">TEOVI_000017600</name>
</gene>
<reference evidence="9" key="1">
    <citation type="submission" date="2016-09" db="EMBL/GenBank/DDBJ databases">
        <authorList>
            <person name="Hebert L."/>
            <person name="Moumen B."/>
        </authorList>
    </citation>
    <scope>NUCLEOTIDE SEQUENCE [LARGE SCALE GENOMIC DNA]</scope>
    <source>
        <strain evidence="9">OVI</strain>
    </source>
</reference>
<dbReference type="InterPro" id="IPR017441">
    <property type="entry name" value="Protein_kinase_ATP_BS"/>
</dbReference>
<feature type="region of interest" description="Disordered" evidence="7">
    <location>
        <begin position="553"/>
        <end position="596"/>
    </location>
</feature>
<feature type="domain" description="Protein kinase" evidence="8">
    <location>
        <begin position="8"/>
        <end position="261"/>
    </location>
</feature>
<dbReference type="EMBL" id="CZPT02000288">
    <property type="protein sequence ID" value="SCU65433.1"/>
    <property type="molecule type" value="Genomic_DNA"/>
</dbReference>